<dbReference type="OrthoDB" id="2354420at2759"/>
<dbReference type="AlphaFoldDB" id="A0A9N9KD57"/>
<evidence type="ECO:0000313" key="1">
    <source>
        <dbReference type="EMBL" id="CAG8822953.1"/>
    </source>
</evidence>
<name>A0A9N9KD57_9GLOM</name>
<comment type="caution">
    <text evidence="1">The sequence shown here is derived from an EMBL/GenBank/DDBJ whole genome shotgun (WGS) entry which is preliminary data.</text>
</comment>
<feature type="non-terminal residue" evidence="1">
    <location>
        <position position="1"/>
    </location>
</feature>
<evidence type="ECO:0000313" key="2">
    <source>
        <dbReference type="Proteomes" id="UP000789396"/>
    </source>
</evidence>
<accession>A0A9N9KD57</accession>
<proteinExistence type="predicted"/>
<gene>
    <name evidence="1" type="ORF">RFULGI_LOCUS19803</name>
</gene>
<organism evidence="1 2">
    <name type="scientific">Racocetra fulgida</name>
    <dbReference type="NCBI Taxonomy" id="60492"/>
    <lineage>
        <taxon>Eukaryota</taxon>
        <taxon>Fungi</taxon>
        <taxon>Fungi incertae sedis</taxon>
        <taxon>Mucoromycota</taxon>
        <taxon>Glomeromycotina</taxon>
        <taxon>Glomeromycetes</taxon>
        <taxon>Diversisporales</taxon>
        <taxon>Gigasporaceae</taxon>
        <taxon>Racocetra</taxon>
    </lineage>
</organism>
<reference evidence="1" key="1">
    <citation type="submission" date="2021-06" db="EMBL/GenBank/DDBJ databases">
        <authorList>
            <person name="Kallberg Y."/>
            <person name="Tangrot J."/>
            <person name="Rosling A."/>
        </authorList>
    </citation>
    <scope>NUCLEOTIDE SEQUENCE</scope>
    <source>
        <strain evidence="1">IN212</strain>
    </source>
</reference>
<dbReference type="Proteomes" id="UP000789396">
    <property type="component" value="Unassembled WGS sequence"/>
</dbReference>
<protein>
    <submittedName>
        <fullName evidence="1">922_t:CDS:1</fullName>
    </submittedName>
</protein>
<keyword evidence="2" id="KW-1185">Reference proteome</keyword>
<feature type="non-terminal residue" evidence="1">
    <location>
        <position position="56"/>
    </location>
</feature>
<dbReference type="EMBL" id="CAJVPZ010102982">
    <property type="protein sequence ID" value="CAG8822953.1"/>
    <property type="molecule type" value="Genomic_DNA"/>
</dbReference>
<sequence>VGGPVFTYHMDIISGDLRTSRADLKGIITGGVGNFAFATRLERICAEANVDIVTSQ</sequence>